<accession>A0A7H1MZ58</accession>
<dbReference type="AlphaFoldDB" id="A0A7H1MZ58"/>
<organism evidence="1 2">
    <name type="scientific">Defluviicoccus vanus</name>
    <dbReference type="NCBI Taxonomy" id="111831"/>
    <lineage>
        <taxon>Bacteria</taxon>
        <taxon>Pseudomonadati</taxon>
        <taxon>Pseudomonadota</taxon>
        <taxon>Alphaproteobacteria</taxon>
        <taxon>Rhodospirillales</taxon>
        <taxon>Rhodospirillaceae</taxon>
        <taxon>Defluviicoccus</taxon>
    </lineage>
</organism>
<gene>
    <name evidence="1" type="ORF">HQ394_04370</name>
</gene>
<protein>
    <submittedName>
        <fullName evidence="1">Uncharacterized protein</fullName>
    </submittedName>
</protein>
<dbReference type="Proteomes" id="UP000516369">
    <property type="component" value="Chromosome"/>
</dbReference>
<proteinExistence type="predicted"/>
<reference evidence="1 2" key="1">
    <citation type="submission" date="2020-05" db="EMBL/GenBank/DDBJ databases">
        <title>Complete closed genome sequence of Defluviicoccus vanus.</title>
        <authorList>
            <person name="Bessarab I."/>
            <person name="Arumugam K."/>
            <person name="Maszenan A.M."/>
            <person name="Seviour R.J."/>
            <person name="Williams R.B."/>
        </authorList>
    </citation>
    <scope>NUCLEOTIDE SEQUENCE [LARGE SCALE GENOMIC DNA]</scope>
    <source>
        <strain evidence="1 2">Ben 114</strain>
    </source>
</reference>
<dbReference type="EMBL" id="CP053923">
    <property type="protein sequence ID" value="QNT68744.1"/>
    <property type="molecule type" value="Genomic_DNA"/>
</dbReference>
<sequence length="75" mass="8747">MCRPENDCLIATDRDPRGANVKGCAADRCEWEVGPRTYILRPGKGGWRVVYVYIPQWHQRDDPWKPSWQQSLSTE</sequence>
<name>A0A7H1MZ58_9PROT</name>
<keyword evidence="2" id="KW-1185">Reference proteome</keyword>
<evidence type="ECO:0000313" key="1">
    <source>
        <dbReference type="EMBL" id="QNT68744.1"/>
    </source>
</evidence>
<evidence type="ECO:0000313" key="2">
    <source>
        <dbReference type="Proteomes" id="UP000516369"/>
    </source>
</evidence>
<dbReference type="KEGG" id="dvn:HQ394_04370"/>